<dbReference type="Pfam" id="PF00005">
    <property type="entry name" value="ABC_tran"/>
    <property type="match status" value="1"/>
</dbReference>
<dbReference type="PROSITE" id="PS00211">
    <property type="entry name" value="ABC_TRANSPORTER_1"/>
    <property type="match status" value="1"/>
</dbReference>
<dbReference type="PANTHER" id="PTHR24220">
    <property type="entry name" value="IMPORT ATP-BINDING PROTEIN"/>
    <property type="match status" value="1"/>
</dbReference>
<gene>
    <name evidence="5" type="ORF">ENS19_07940</name>
</gene>
<evidence type="ECO:0000256" key="3">
    <source>
        <dbReference type="ARBA" id="ARBA00022840"/>
    </source>
</evidence>
<keyword evidence="1" id="KW-0813">Transport</keyword>
<name>A0A7C3J4Z4_9CREN</name>
<evidence type="ECO:0000256" key="1">
    <source>
        <dbReference type="ARBA" id="ARBA00022448"/>
    </source>
</evidence>
<dbReference type="GO" id="GO:0016887">
    <property type="term" value="F:ATP hydrolysis activity"/>
    <property type="evidence" value="ECO:0007669"/>
    <property type="project" value="InterPro"/>
</dbReference>
<dbReference type="Gene3D" id="3.40.50.300">
    <property type="entry name" value="P-loop containing nucleotide triphosphate hydrolases"/>
    <property type="match status" value="1"/>
</dbReference>
<dbReference type="InterPro" id="IPR017911">
    <property type="entry name" value="MacB-like_ATP-bd"/>
</dbReference>
<dbReference type="SUPFAM" id="SSF52540">
    <property type="entry name" value="P-loop containing nucleoside triphosphate hydrolases"/>
    <property type="match status" value="1"/>
</dbReference>
<proteinExistence type="predicted"/>
<keyword evidence="3 5" id="KW-0067">ATP-binding</keyword>
<dbReference type="SMART" id="SM00382">
    <property type="entry name" value="AAA"/>
    <property type="match status" value="1"/>
</dbReference>
<protein>
    <submittedName>
        <fullName evidence="5">ABC transporter ATP-binding protein</fullName>
    </submittedName>
</protein>
<reference evidence="5" key="1">
    <citation type="journal article" date="2020" name="mSystems">
        <title>Genome- and Community-Level Interaction Insights into Carbon Utilization and Element Cycling Functions of Hydrothermarchaeota in Hydrothermal Sediment.</title>
        <authorList>
            <person name="Zhou Z."/>
            <person name="Liu Y."/>
            <person name="Xu W."/>
            <person name="Pan J."/>
            <person name="Luo Z.H."/>
            <person name="Li M."/>
        </authorList>
    </citation>
    <scope>NUCLEOTIDE SEQUENCE [LARGE SCALE GENOMIC DNA]</scope>
    <source>
        <strain evidence="5">SpSt-468</strain>
    </source>
</reference>
<dbReference type="InterPro" id="IPR015854">
    <property type="entry name" value="ABC_transpr_LolD-like"/>
</dbReference>
<evidence type="ECO:0000313" key="5">
    <source>
        <dbReference type="EMBL" id="HFK21188.1"/>
    </source>
</evidence>
<accession>A0A7C3J4Z4</accession>
<keyword evidence="2" id="KW-0547">Nucleotide-binding</keyword>
<dbReference type="PANTHER" id="PTHR24220:SF86">
    <property type="entry name" value="ABC TRANSPORTER ABCH.1"/>
    <property type="match status" value="1"/>
</dbReference>
<dbReference type="AlphaFoldDB" id="A0A7C3J4Z4"/>
<dbReference type="GO" id="GO:0005524">
    <property type="term" value="F:ATP binding"/>
    <property type="evidence" value="ECO:0007669"/>
    <property type="project" value="UniProtKB-KW"/>
</dbReference>
<comment type="caution">
    <text evidence="5">The sequence shown here is derived from an EMBL/GenBank/DDBJ whole genome shotgun (WGS) entry which is preliminary data.</text>
</comment>
<feature type="domain" description="ABC transporter" evidence="4">
    <location>
        <begin position="19"/>
        <end position="237"/>
    </location>
</feature>
<dbReference type="GO" id="GO:0022857">
    <property type="term" value="F:transmembrane transporter activity"/>
    <property type="evidence" value="ECO:0007669"/>
    <property type="project" value="TreeGrafter"/>
</dbReference>
<evidence type="ECO:0000259" key="4">
    <source>
        <dbReference type="PROSITE" id="PS50893"/>
    </source>
</evidence>
<dbReference type="PROSITE" id="PS50893">
    <property type="entry name" value="ABC_TRANSPORTER_2"/>
    <property type="match status" value="1"/>
</dbReference>
<dbReference type="InterPro" id="IPR027417">
    <property type="entry name" value="P-loop_NTPase"/>
</dbReference>
<evidence type="ECO:0000256" key="2">
    <source>
        <dbReference type="ARBA" id="ARBA00022741"/>
    </source>
</evidence>
<sequence length="237" mass="26936">MAQCNNGPRARYEEGCSMIEVRNLTKIFNRGKFNETVAVSDISLKIKDKSIVALTGPSGCGKTTLLSMMSLILTPTSGEILYDGDNLLSGSDNFKTNFRRMNFGFIFQHINLLPQYTTIENILLPLYAFDAEPKEYEERAYSWLKKLGIYDRATHLVEQLSGGEQQRAAFVRALIREPKYIFADEPTVFVDEETSRIIYRIFMELREAGKTIVLSTHDPELIKVADEVYKIKRGSLA</sequence>
<dbReference type="GO" id="GO:0005886">
    <property type="term" value="C:plasma membrane"/>
    <property type="evidence" value="ECO:0007669"/>
    <property type="project" value="TreeGrafter"/>
</dbReference>
<organism evidence="5">
    <name type="scientific">Candidatus Methanomethylicus mesodigestus</name>
    <dbReference type="NCBI Taxonomy" id="1867258"/>
    <lineage>
        <taxon>Archaea</taxon>
        <taxon>Thermoproteota</taxon>
        <taxon>Methanosuratincolia</taxon>
        <taxon>Candidatus Methanomethylicales</taxon>
        <taxon>Candidatus Methanomethylicaceae</taxon>
        <taxon>Candidatus Methanomethylicus</taxon>
    </lineage>
</organism>
<dbReference type="InterPro" id="IPR017871">
    <property type="entry name" value="ABC_transporter-like_CS"/>
</dbReference>
<dbReference type="InterPro" id="IPR003439">
    <property type="entry name" value="ABC_transporter-like_ATP-bd"/>
</dbReference>
<dbReference type="InterPro" id="IPR003593">
    <property type="entry name" value="AAA+_ATPase"/>
</dbReference>
<dbReference type="EMBL" id="DSTX01000013">
    <property type="protein sequence ID" value="HFK21188.1"/>
    <property type="molecule type" value="Genomic_DNA"/>
</dbReference>
<dbReference type="CDD" id="cd03255">
    <property type="entry name" value="ABC_MJ0796_LolCDE_FtsE"/>
    <property type="match status" value="1"/>
</dbReference>